<dbReference type="PANTHER" id="PTHR35526:SF3">
    <property type="entry name" value="ANTI-SIGMA-F FACTOR RSBW"/>
    <property type="match status" value="1"/>
</dbReference>
<dbReference type="InterPro" id="IPR003594">
    <property type="entry name" value="HATPase_dom"/>
</dbReference>
<dbReference type="PANTHER" id="PTHR35526">
    <property type="entry name" value="ANTI-SIGMA-F FACTOR RSBW-RELATED"/>
    <property type="match status" value="1"/>
</dbReference>
<dbReference type="GO" id="GO:0005524">
    <property type="term" value="F:ATP binding"/>
    <property type="evidence" value="ECO:0007669"/>
    <property type="project" value="UniProtKB-KW"/>
</dbReference>
<dbReference type="InterPro" id="IPR050267">
    <property type="entry name" value="Anti-sigma-factor_SerPK"/>
</dbReference>
<protein>
    <submittedName>
        <fullName evidence="3">ATP-binding protein</fullName>
    </submittedName>
</protein>
<organism evidence="3 4">
    <name type="scientific">Streptomyces siamensis</name>
    <dbReference type="NCBI Taxonomy" id="1274986"/>
    <lineage>
        <taxon>Bacteria</taxon>
        <taxon>Bacillati</taxon>
        <taxon>Actinomycetota</taxon>
        <taxon>Actinomycetes</taxon>
        <taxon>Kitasatosporales</taxon>
        <taxon>Streptomycetaceae</taxon>
        <taxon>Streptomyces</taxon>
    </lineage>
</organism>
<keyword evidence="1" id="KW-0723">Serine/threonine-protein kinase</keyword>
<dbReference type="Pfam" id="PF13581">
    <property type="entry name" value="HATPase_c_2"/>
    <property type="match status" value="1"/>
</dbReference>
<keyword evidence="1" id="KW-0808">Transferase</keyword>
<evidence type="ECO:0000313" key="3">
    <source>
        <dbReference type="EMBL" id="GAA5031954.1"/>
    </source>
</evidence>
<sequence>MRVVDAQQGLVHVRDFTRRTLAAWELGACGDEAVLVVNELATNALLHAASKVPVERREVWLKLSLRRAHLVCAVTDPYDRPPVHQPADVAQGDHGRGLGIVDALSEHWGWTRFPAGKIVWAMLRAPCTPEGTEAWGPA</sequence>
<comment type="caution">
    <text evidence="3">The sequence shown here is derived from an EMBL/GenBank/DDBJ whole genome shotgun (WGS) entry which is preliminary data.</text>
</comment>
<keyword evidence="4" id="KW-1185">Reference proteome</keyword>
<evidence type="ECO:0000313" key="4">
    <source>
        <dbReference type="Proteomes" id="UP001501759"/>
    </source>
</evidence>
<evidence type="ECO:0000256" key="1">
    <source>
        <dbReference type="ARBA" id="ARBA00022527"/>
    </source>
</evidence>
<reference evidence="4" key="1">
    <citation type="journal article" date="2019" name="Int. J. Syst. Evol. Microbiol.">
        <title>The Global Catalogue of Microorganisms (GCM) 10K type strain sequencing project: providing services to taxonomists for standard genome sequencing and annotation.</title>
        <authorList>
            <consortium name="The Broad Institute Genomics Platform"/>
            <consortium name="The Broad Institute Genome Sequencing Center for Infectious Disease"/>
            <person name="Wu L."/>
            <person name="Ma J."/>
        </authorList>
    </citation>
    <scope>NUCLEOTIDE SEQUENCE [LARGE SCALE GENOMIC DNA]</scope>
    <source>
        <strain evidence="4">JCM 18409</strain>
    </source>
</reference>
<evidence type="ECO:0000259" key="2">
    <source>
        <dbReference type="Pfam" id="PF13581"/>
    </source>
</evidence>
<dbReference type="EMBL" id="BAABKB010000037">
    <property type="protein sequence ID" value="GAA5031954.1"/>
    <property type="molecule type" value="Genomic_DNA"/>
</dbReference>
<proteinExistence type="predicted"/>
<gene>
    <name evidence="3" type="ORF">GCM10023335_73850</name>
</gene>
<accession>A0ABP9JK35</accession>
<keyword evidence="3" id="KW-0067">ATP-binding</keyword>
<dbReference type="RefSeq" id="WP_345657182.1">
    <property type="nucleotide sequence ID" value="NZ_BAABKB010000037.1"/>
</dbReference>
<feature type="domain" description="Histidine kinase/HSP90-like ATPase" evidence="2">
    <location>
        <begin position="12"/>
        <end position="121"/>
    </location>
</feature>
<keyword evidence="3" id="KW-0547">Nucleotide-binding</keyword>
<dbReference type="SUPFAM" id="SSF55874">
    <property type="entry name" value="ATPase domain of HSP90 chaperone/DNA topoisomerase II/histidine kinase"/>
    <property type="match status" value="1"/>
</dbReference>
<keyword evidence="1" id="KW-0418">Kinase</keyword>
<dbReference type="Gene3D" id="3.30.565.10">
    <property type="entry name" value="Histidine kinase-like ATPase, C-terminal domain"/>
    <property type="match status" value="1"/>
</dbReference>
<dbReference type="InterPro" id="IPR036890">
    <property type="entry name" value="HATPase_C_sf"/>
</dbReference>
<dbReference type="Proteomes" id="UP001501759">
    <property type="component" value="Unassembled WGS sequence"/>
</dbReference>
<name>A0ABP9JK35_9ACTN</name>
<dbReference type="CDD" id="cd16936">
    <property type="entry name" value="HATPase_RsbW-like"/>
    <property type="match status" value="1"/>
</dbReference>